<sequence length="402" mass="44436">MAQQPAAQRLGRHVRTLLLALVVAVLTFGVYLSGSRTAQLNLLLAPMLTAAWLLWRHGHLRHALLAWVAVPAALLFAFQAATPVFTEWLGLPSPPEDRPLTQDSQRLRLWAMAWTAVLQHPWIGNGPAAMAQAHLELSPVYGAIDYSIAAHAHNTVLDLLLMFGLPAGGAIAAAVAWLWWRAARGAHDPQRWLPWLMVTAMLVHALLEYPLHYGFFLWLMCLLLGYLTGQPGRPVALRWPLATGIGWLLACALVAYPVWRGYVEVEKLYTLFRQQGAAAVRAALPDAHPFSKALYPGLLARVDWLSRPAASLSNLTDAELAALERTTRNYPLPGLLWRTAVAYGFRGDAQKAAWYGERLCAMFHPGLCKAAITDWPALGAGRADWPELPWARWLLAPVPGRR</sequence>
<evidence type="ECO:0000256" key="5">
    <source>
        <dbReference type="SAM" id="Phobius"/>
    </source>
</evidence>
<evidence type="ECO:0000313" key="8">
    <source>
        <dbReference type="EMBL" id="OBS30317.1"/>
    </source>
</evidence>
<evidence type="ECO:0000256" key="2">
    <source>
        <dbReference type="ARBA" id="ARBA00022692"/>
    </source>
</evidence>
<gene>
    <name evidence="8" type="ORF">A9O67_04545</name>
</gene>
<comment type="caution">
    <text evidence="8">The sequence shown here is derived from an EMBL/GenBank/DDBJ whole genome shotgun (WGS) entry which is preliminary data.</text>
</comment>
<evidence type="ECO:0000259" key="6">
    <source>
        <dbReference type="Pfam" id="PF04932"/>
    </source>
</evidence>
<organism evidence="8 9">
    <name type="scientific">Tepidimonas fonticaldi</name>
    <dbReference type="NCBI Taxonomy" id="1101373"/>
    <lineage>
        <taxon>Bacteria</taxon>
        <taxon>Pseudomonadati</taxon>
        <taxon>Pseudomonadota</taxon>
        <taxon>Betaproteobacteria</taxon>
        <taxon>Burkholderiales</taxon>
        <taxon>Tepidimonas</taxon>
    </lineage>
</organism>
<dbReference type="AlphaFoldDB" id="A0A1A6DTS0"/>
<comment type="subcellular location">
    <subcellularLocation>
        <location evidence="1">Membrane</location>
        <topology evidence="1">Multi-pass membrane protein</topology>
    </subcellularLocation>
</comment>
<dbReference type="InterPro" id="IPR051533">
    <property type="entry name" value="WaaL-like"/>
</dbReference>
<keyword evidence="2 5" id="KW-0812">Transmembrane</keyword>
<feature type="domain" description="Virulence factor membrane-bound polymerase C-terminal" evidence="7">
    <location>
        <begin position="194"/>
        <end position="363"/>
    </location>
</feature>
<dbReference type="STRING" id="1101373.A9O67_04545"/>
<evidence type="ECO:0000259" key="7">
    <source>
        <dbReference type="Pfam" id="PF11846"/>
    </source>
</evidence>
<protein>
    <submittedName>
        <fullName evidence="8">Uncharacterized protein</fullName>
    </submittedName>
</protein>
<feature type="transmembrane region" description="Helical" evidence="5">
    <location>
        <begin position="12"/>
        <end position="32"/>
    </location>
</feature>
<dbReference type="GO" id="GO:0016020">
    <property type="term" value="C:membrane"/>
    <property type="evidence" value="ECO:0007669"/>
    <property type="project" value="UniProtKB-SubCell"/>
</dbReference>
<dbReference type="EMBL" id="LZDH01000056">
    <property type="protein sequence ID" value="OBS30317.1"/>
    <property type="molecule type" value="Genomic_DNA"/>
</dbReference>
<feature type="domain" description="O-antigen ligase-related" evidence="6">
    <location>
        <begin position="22"/>
        <end position="168"/>
    </location>
</feature>
<keyword evidence="9" id="KW-1185">Reference proteome</keyword>
<evidence type="ECO:0000256" key="3">
    <source>
        <dbReference type="ARBA" id="ARBA00022989"/>
    </source>
</evidence>
<name>A0A1A6DTS0_9BURK</name>
<feature type="transmembrane region" description="Helical" evidence="5">
    <location>
        <begin position="213"/>
        <end position="229"/>
    </location>
</feature>
<feature type="transmembrane region" description="Helical" evidence="5">
    <location>
        <begin position="241"/>
        <end position="259"/>
    </location>
</feature>
<feature type="transmembrane region" description="Helical" evidence="5">
    <location>
        <begin position="64"/>
        <end position="85"/>
    </location>
</feature>
<evidence type="ECO:0000256" key="1">
    <source>
        <dbReference type="ARBA" id="ARBA00004141"/>
    </source>
</evidence>
<dbReference type="Pfam" id="PF04932">
    <property type="entry name" value="Wzy_C"/>
    <property type="match status" value="1"/>
</dbReference>
<feature type="transmembrane region" description="Helical" evidence="5">
    <location>
        <begin position="159"/>
        <end position="180"/>
    </location>
</feature>
<dbReference type="PANTHER" id="PTHR37422">
    <property type="entry name" value="TEICHURONIC ACID BIOSYNTHESIS PROTEIN TUAE"/>
    <property type="match status" value="1"/>
</dbReference>
<dbReference type="InterPro" id="IPR007016">
    <property type="entry name" value="O-antigen_ligase-rel_domated"/>
</dbReference>
<evidence type="ECO:0000256" key="4">
    <source>
        <dbReference type="ARBA" id="ARBA00023136"/>
    </source>
</evidence>
<proteinExistence type="predicted"/>
<dbReference type="PANTHER" id="PTHR37422:SF21">
    <property type="entry name" value="EXOQ-LIKE PROTEIN"/>
    <property type="match status" value="1"/>
</dbReference>
<dbReference type="InterPro" id="IPR021797">
    <property type="entry name" value="Wzy_C_2"/>
</dbReference>
<dbReference type="Pfam" id="PF11846">
    <property type="entry name" value="Wzy_C_2"/>
    <property type="match status" value="1"/>
</dbReference>
<keyword evidence="3 5" id="KW-1133">Transmembrane helix</keyword>
<accession>A0A1A6DTS0</accession>
<keyword evidence="4 5" id="KW-0472">Membrane</keyword>
<dbReference type="Proteomes" id="UP000091969">
    <property type="component" value="Unassembled WGS sequence"/>
</dbReference>
<reference evidence="8 9" key="1">
    <citation type="submission" date="2016-06" db="EMBL/GenBank/DDBJ databases">
        <title>Genome sequence of Tepidimonas fonticaldi PL17.</title>
        <authorList>
            <person name="Pinnaka A.K."/>
        </authorList>
    </citation>
    <scope>NUCLEOTIDE SEQUENCE [LARGE SCALE GENOMIC DNA]</scope>
    <source>
        <strain evidence="8 9">PL17</strain>
    </source>
</reference>
<evidence type="ECO:0000313" key="9">
    <source>
        <dbReference type="Proteomes" id="UP000091969"/>
    </source>
</evidence>
<feature type="transmembrane region" description="Helical" evidence="5">
    <location>
        <begin position="38"/>
        <end position="55"/>
    </location>
</feature>